<organism evidence="1 2">
    <name type="scientific">Fusarium torulosum</name>
    <dbReference type="NCBI Taxonomy" id="33205"/>
    <lineage>
        <taxon>Eukaryota</taxon>
        <taxon>Fungi</taxon>
        <taxon>Dikarya</taxon>
        <taxon>Ascomycota</taxon>
        <taxon>Pezizomycotina</taxon>
        <taxon>Sordariomycetes</taxon>
        <taxon>Hypocreomycetidae</taxon>
        <taxon>Hypocreales</taxon>
        <taxon>Nectriaceae</taxon>
        <taxon>Fusarium</taxon>
    </lineage>
</organism>
<accession>A0AAE8MGE5</accession>
<gene>
    <name evidence="1" type="ORF">FTOL_10159</name>
</gene>
<protein>
    <submittedName>
        <fullName evidence="1">Uncharacterized protein</fullName>
    </submittedName>
</protein>
<dbReference type="EMBL" id="ONZP01000382">
    <property type="protein sequence ID" value="SPJ83643.1"/>
    <property type="molecule type" value="Genomic_DNA"/>
</dbReference>
<comment type="caution">
    <text evidence="1">The sequence shown here is derived from an EMBL/GenBank/DDBJ whole genome shotgun (WGS) entry which is preliminary data.</text>
</comment>
<dbReference type="AlphaFoldDB" id="A0AAE8MGE5"/>
<sequence>MVNRAAGVVLAVVFLIKRFEKVIYRNN</sequence>
<reference evidence="1" key="1">
    <citation type="submission" date="2018-03" db="EMBL/GenBank/DDBJ databases">
        <authorList>
            <person name="Guldener U."/>
        </authorList>
    </citation>
    <scope>NUCLEOTIDE SEQUENCE</scope>
</reference>
<proteinExistence type="predicted"/>
<evidence type="ECO:0000313" key="2">
    <source>
        <dbReference type="Proteomes" id="UP001187734"/>
    </source>
</evidence>
<evidence type="ECO:0000313" key="1">
    <source>
        <dbReference type="EMBL" id="SPJ83643.1"/>
    </source>
</evidence>
<dbReference type="Proteomes" id="UP001187734">
    <property type="component" value="Unassembled WGS sequence"/>
</dbReference>
<keyword evidence="2" id="KW-1185">Reference proteome</keyword>
<name>A0AAE8MGE5_9HYPO</name>